<keyword evidence="3" id="KW-0399">Innate immunity</keyword>
<evidence type="ECO:0000313" key="18">
    <source>
        <dbReference type="RefSeq" id="XP_007935397.1"/>
    </source>
</evidence>
<keyword evidence="13" id="KW-1015">Disulfide bond</keyword>
<evidence type="ECO:0000256" key="2">
    <source>
        <dbReference type="ARBA" id="ARBA00022475"/>
    </source>
</evidence>
<evidence type="ECO:0000256" key="5">
    <source>
        <dbReference type="ARBA" id="ARBA00022723"/>
    </source>
</evidence>
<keyword evidence="5" id="KW-0479">Metal-binding</keyword>
<keyword evidence="7" id="KW-0106">Calcium</keyword>
<evidence type="ECO:0000313" key="17">
    <source>
        <dbReference type="Proteomes" id="UP000694850"/>
    </source>
</evidence>
<dbReference type="GO" id="GO:0002250">
    <property type="term" value="P:adaptive immune response"/>
    <property type="evidence" value="ECO:0007669"/>
    <property type="project" value="UniProtKB-KW"/>
</dbReference>
<proteinExistence type="predicted"/>
<dbReference type="OrthoDB" id="6133475at2759"/>
<keyword evidence="12 15" id="KW-0472">Membrane</keyword>
<dbReference type="GO" id="GO:0005886">
    <property type="term" value="C:plasma membrane"/>
    <property type="evidence" value="ECO:0007669"/>
    <property type="project" value="UniProtKB-SubCell"/>
</dbReference>
<evidence type="ECO:0000256" key="7">
    <source>
        <dbReference type="ARBA" id="ARBA00022837"/>
    </source>
</evidence>
<keyword evidence="9" id="KW-0735">Signal-anchor</keyword>
<dbReference type="Proteomes" id="UP000694850">
    <property type="component" value="Unplaced"/>
</dbReference>
<dbReference type="GO" id="GO:0045087">
    <property type="term" value="P:innate immune response"/>
    <property type="evidence" value="ECO:0007669"/>
    <property type="project" value="UniProtKB-KW"/>
</dbReference>
<evidence type="ECO:0000256" key="14">
    <source>
        <dbReference type="ARBA" id="ARBA00023180"/>
    </source>
</evidence>
<gene>
    <name evidence="18" type="primary">CLEC4D</name>
</gene>
<evidence type="ECO:0000259" key="16">
    <source>
        <dbReference type="PROSITE" id="PS50041"/>
    </source>
</evidence>
<feature type="transmembrane region" description="Helical" evidence="15">
    <location>
        <begin position="17"/>
        <end position="40"/>
    </location>
</feature>
<evidence type="ECO:0000256" key="10">
    <source>
        <dbReference type="ARBA" id="ARBA00022989"/>
    </source>
</evidence>
<dbReference type="GeneID" id="103193899"/>
<dbReference type="FunFam" id="3.10.100.10:FF:000024">
    <property type="entry name" value="C-type lectin domain family 4 member A"/>
    <property type="match status" value="1"/>
</dbReference>
<dbReference type="InterPro" id="IPR051379">
    <property type="entry name" value="C-type_Lectin_Receptor_IMM"/>
</dbReference>
<evidence type="ECO:0000256" key="12">
    <source>
        <dbReference type="ARBA" id="ARBA00023136"/>
    </source>
</evidence>
<dbReference type="GO" id="GO:0046872">
    <property type="term" value="F:metal ion binding"/>
    <property type="evidence" value="ECO:0007669"/>
    <property type="project" value="UniProtKB-KW"/>
</dbReference>
<keyword evidence="11" id="KW-1064">Adaptive immunity</keyword>
<keyword evidence="2" id="KW-1003">Cell membrane</keyword>
<dbReference type="SMART" id="SM00034">
    <property type="entry name" value="CLECT"/>
    <property type="match status" value="1"/>
</dbReference>
<keyword evidence="10 15" id="KW-1133">Transmembrane helix</keyword>
<dbReference type="RefSeq" id="XP_007935397.1">
    <property type="nucleotide sequence ID" value="XM_007937206.1"/>
</dbReference>
<keyword evidence="14" id="KW-0325">Glycoprotein</keyword>
<dbReference type="CDD" id="cd03590">
    <property type="entry name" value="CLECT_DC-SIGN_like"/>
    <property type="match status" value="1"/>
</dbReference>
<keyword evidence="4 15" id="KW-0812">Transmembrane</keyword>
<comment type="subcellular location">
    <subcellularLocation>
        <location evidence="1">Cell membrane</location>
        <topology evidence="1">Single-pass type II membrane protein</topology>
    </subcellularLocation>
</comment>
<feature type="domain" description="C-type lectin" evidence="16">
    <location>
        <begin position="88"/>
        <end position="205"/>
    </location>
</feature>
<evidence type="ECO:0000256" key="1">
    <source>
        <dbReference type="ARBA" id="ARBA00004401"/>
    </source>
</evidence>
<sequence length="212" mass="24862">MVAEEHPSKQEYRHPELIVWTIAVLFISLLSACFIANCLVTHHNVPWCKRSTGVFKLPKYHSELTCIRDKLKQKESTWNCCPVGWRAFQSNCYIFLNDNKTWAESVSNCTGMGANLVTIRTEAEQNFIIKFLDRQLSYFLGLTDQNTEGQWYWVDGTPFNPRMVFWHKDELNKLWEAHCVVLVNEKDKWAWNYFPCHFETSRICKMPGTGLN</sequence>
<dbReference type="CTD" id="338339"/>
<evidence type="ECO:0000256" key="15">
    <source>
        <dbReference type="SAM" id="Phobius"/>
    </source>
</evidence>
<reference evidence="18" key="1">
    <citation type="submission" date="2025-08" db="UniProtKB">
        <authorList>
            <consortium name="RefSeq"/>
        </authorList>
    </citation>
    <scope>IDENTIFICATION</scope>
</reference>
<evidence type="ECO:0000256" key="3">
    <source>
        <dbReference type="ARBA" id="ARBA00022588"/>
    </source>
</evidence>
<protein>
    <submittedName>
        <fullName evidence="18">C-type lectin domain family 4 member D</fullName>
    </submittedName>
</protein>
<name>A0A8B6ZJW7_ORYAF</name>
<evidence type="ECO:0000256" key="8">
    <source>
        <dbReference type="ARBA" id="ARBA00022859"/>
    </source>
</evidence>
<dbReference type="SUPFAM" id="SSF56436">
    <property type="entry name" value="C-type lectin-like"/>
    <property type="match status" value="1"/>
</dbReference>
<evidence type="ECO:0000256" key="4">
    <source>
        <dbReference type="ARBA" id="ARBA00022692"/>
    </source>
</evidence>
<organism evidence="17 18">
    <name type="scientific">Orycteropus afer afer</name>
    <dbReference type="NCBI Taxonomy" id="1230840"/>
    <lineage>
        <taxon>Eukaryota</taxon>
        <taxon>Metazoa</taxon>
        <taxon>Chordata</taxon>
        <taxon>Craniata</taxon>
        <taxon>Vertebrata</taxon>
        <taxon>Euteleostomi</taxon>
        <taxon>Mammalia</taxon>
        <taxon>Eutheria</taxon>
        <taxon>Afrotheria</taxon>
        <taxon>Tubulidentata</taxon>
        <taxon>Orycteropodidae</taxon>
        <taxon>Orycteropus</taxon>
    </lineage>
</organism>
<evidence type="ECO:0000256" key="13">
    <source>
        <dbReference type="ARBA" id="ARBA00023157"/>
    </source>
</evidence>
<dbReference type="InterPro" id="IPR016187">
    <property type="entry name" value="CTDL_fold"/>
</dbReference>
<keyword evidence="17" id="KW-1185">Reference proteome</keyword>
<dbReference type="InterPro" id="IPR033989">
    <property type="entry name" value="CD209-like_CTLD"/>
</dbReference>
<dbReference type="Pfam" id="PF00059">
    <property type="entry name" value="Lectin_C"/>
    <property type="match status" value="1"/>
</dbReference>
<dbReference type="PROSITE" id="PS50041">
    <property type="entry name" value="C_TYPE_LECTIN_2"/>
    <property type="match status" value="1"/>
</dbReference>
<keyword evidence="6" id="KW-0430">Lectin</keyword>
<dbReference type="GO" id="GO:0030246">
    <property type="term" value="F:carbohydrate binding"/>
    <property type="evidence" value="ECO:0007669"/>
    <property type="project" value="UniProtKB-KW"/>
</dbReference>
<dbReference type="InterPro" id="IPR001304">
    <property type="entry name" value="C-type_lectin-like"/>
</dbReference>
<dbReference type="Gene3D" id="3.10.100.10">
    <property type="entry name" value="Mannose-Binding Protein A, subunit A"/>
    <property type="match status" value="1"/>
</dbReference>
<evidence type="ECO:0000256" key="11">
    <source>
        <dbReference type="ARBA" id="ARBA00023130"/>
    </source>
</evidence>
<dbReference type="PANTHER" id="PTHR46746:SF9">
    <property type="entry name" value="CD209 ANTIGEN-LIKE PROTEIN C-LIKE"/>
    <property type="match status" value="1"/>
</dbReference>
<evidence type="ECO:0000256" key="6">
    <source>
        <dbReference type="ARBA" id="ARBA00022734"/>
    </source>
</evidence>
<dbReference type="AlphaFoldDB" id="A0A8B6ZJW7"/>
<accession>A0A8B6ZJW7</accession>
<evidence type="ECO:0000256" key="9">
    <source>
        <dbReference type="ARBA" id="ARBA00022968"/>
    </source>
</evidence>
<dbReference type="InterPro" id="IPR016186">
    <property type="entry name" value="C-type_lectin-like/link_sf"/>
</dbReference>
<dbReference type="PANTHER" id="PTHR46746">
    <property type="entry name" value="KILLER CELL LECTIN-LIKE RECEPTOR SUBFAMILY F MEMBER 2"/>
    <property type="match status" value="1"/>
</dbReference>
<keyword evidence="8" id="KW-0391">Immunity</keyword>